<protein>
    <submittedName>
        <fullName evidence="4">12991_t:CDS:1</fullName>
    </submittedName>
</protein>
<dbReference type="AlphaFoldDB" id="A0A9N8W013"/>
<dbReference type="InterPro" id="IPR050230">
    <property type="entry name" value="CALM/Myosin/TropC-like"/>
</dbReference>
<feature type="domain" description="EF-hand" evidence="3">
    <location>
        <begin position="77"/>
        <end position="112"/>
    </location>
</feature>
<keyword evidence="5" id="KW-1185">Reference proteome</keyword>
<sequence>MPFTEEQKNDYYQAFKLYDHKGDDTIQPEILGDLLRALGQSPTQAEVTELAKSAGSKITFEKFIEILGRPNGFAPAGTYEEFVEGFQVLDKDRTGYISASELRYGLYFVCIESHEPHPS</sequence>
<gene>
    <name evidence="4" type="ORF">AMORRO_LOCUS1915</name>
</gene>
<reference evidence="4" key="1">
    <citation type="submission" date="2021-06" db="EMBL/GenBank/DDBJ databases">
        <authorList>
            <person name="Kallberg Y."/>
            <person name="Tangrot J."/>
            <person name="Rosling A."/>
        </authorList>
    </citation>
    <scope>NUCLEOTIDE SEQUENCE</scope>
    <source>
        <strain evidence="4">CL551</strain>
    </source>
</reference>
<keyword evidence="1" id="KW-0677">Repeat</keyword>
<dbReference type="InterPro" id="IPR018247">
    <property type="entry name" value="EF_Hand_1_Ca_BS"/>
</dbReference>
<evidence type="ECO:0000313" key="5">
    <source>
        <dbReference type="Proteomes" id="UP000789342"/>
    </source>
</evidence>
<dbReference type="InterPro" id="IPR002048">
    <property type="entry name" value="EF_hand_dom"/>
</dbReference>
<evidence type="ECO:0000313" key="4">
    <source>
        <dbReference type="EMBL" id="CAG8472369.1"/>
    </source>
</evidence>
<dbReference type="Pfam" id="PF13405">
    <property type="entry name" value="EF-hand_6"/>
    <property type="match status" value="1"/>
</dbReference>
<dbReference type="PANTHER" id="PTHR23048">
    <property type="entry name" value="MYOSIN LIGHT CHAIN 1, 3"/>
    <property type="match status" value="1"/>
</dbReference>
<dbReference type="GO" id="GO:0016460">
    <property type="term" value="C:myosin II complex"/>
    <property type="evidence" value="ECO:0007669"/>
    <property type="project" value="TreeGrafter"/>
</dbReference>
<accession>A0A9N8W013</accession>
<dbReference type="PANTHER" id="PTHR23048:SF0">
    <property type="entry name" value="CALMODULIN LIKE 3"/>
    <property type="match status" value="1"/>
</dbReference>
<dbReference type="PROSITE" id="PS50222">
    <property type="entry name" value="EF_HAND_2"/>
    <property type="match status" value="2"/>
</dbReference>
<evidence type="ECO:0000256" key="1">
    <source>
        <dbReference type="ARBA" id="ARBA00022737"/>
    </source>
</evidence>
<dbReference type="GO" id="GO:1903475">
    <property type="term" value="P:mitotic actomyosin contractile ring assembly"/>
    <property type="evidence" value="ECO:0007669"/>
    <property type="project" value="TreeGrafter"/>
</dbReference>
<evidence type="ECO:0000256" key="2">
    <source>
        <dbReference type="ARBA" id="ARBA00022837"/>
    </source>
</evidence>
<comment type="caution">
    <text evidence="4">The sequence shown here is derived from an EMBL/GenBank/DDBJ whole genome shotgun (WGS) entry which is preliminary data.</text>
</comment>
<dbReference type="OrthoDB" id="26525at2759"/>
<feature type="domain" description="EF-hand" evidence="3">
    <location>
        <begin position="6"/>
        <end position="41"/>
    </location>
</feature>
<name>A0A9N8W013_9GLOM</name>
<dbReference type="Proteomes" id="UP000789342">
    <property type="component" value="Unassembled WGS sequence"/>
</dbReference>
<evidence type="ECO:0000259" key="3">
    <source>
        <dbReference type="PROSITE" id="PS50222"/>
    </source>
</evidence>
<dbReference type="PROSITE" id="PS00018">
    <property type="entry name" value="EF_HAND_1"/>
    <property type="match status" value="1"/>
</dbReference>
<dbReference type="EMBL" id="CAJVPV010000750">
    <property type="protein sequence ID" value="CAG8472369.1"/>
    <property type="molecule type" value="Genomic_DNA"/>
</dbReference>
<dbReference type="SUPFAM" id="SSF47473">
    <property type="entry name" value="EF-hand"/>
    <property type="match status" value="1"/>
</dbReference>
<proteinExistence type="predicted"/>
<dbReference type="GO" id="GO:0005509">
    <property type="term" value="F:calcium ion binding"/>
    <property type="evidence" value="ECO:0007669"/>
    <property type="project" value="InterPro"/>
</dbReference>
<keyword evidence="2" id="KW-0106">Calcium</keyword>
<organism evidence="4 5">
    <name type="scientific">Acaulospora morrowiae</name>
    <dbReference type="NCBI Taxonomy" id="94023"/>
    <lineage>
        <taxon>Eukaryota</taxon>
        <taxon>Fungi</taxon>
        <taxon>Fungi incertae sedis</taxon>
        <taxon>Mucoromycota</taxon>
        <taxon>Glomeromycotina</taxon>
        <taxon>Glomeromycetes</taxon>
        <taxon>Diversisporales</taxon>
        <taxon>Acaulosporaceae</taxon>
        <taxon>Acaulospora</taxon>
    </lineage>
</organism>
<dbReference type="FunFam" id="1.10.238.10:FF:000178">
    <property type="entry name" value="Calmodulin-2 A"/>
    <property type="match status" value="1"/>
</dbReference>
<dbReference type="Gene3D" id="1.10.238.10">
    <property type="entry name" value="EF-hand"/>
    <property type="match status" value="2"/>
</dbReference>
<dbReference type="InterPro" id="IPR011992">
    <property type="entry name" value="EF-hand-dom_pair"/>
</dbReference>